<dbReference type="Proteomes" id="UP000002595">
    <property type="component" value="Chromosome"/>
</dbReference>
<dbReference type="FunFam" id="3.30.1960.10:FF:000010">
    <property type="entry name" value="tRNA(Phe) 7-((3-amino-3-carboxypropyl)-4-demethylwyosine(37)-N(4))-methyltransferase 1"/>
    <property type="match status" value="1"/>
</dbReference>
<evidence type="ECO:0000256" key="7">
    <source>
        <dbReference type="HAMAP-Rule" id="MF_00266"/>
    </source>
</evidence>
<evidence type="ECO:0000256" key="1">
    <source>
        <dbReference type="ARBA" id="ARBA00008569"/>
    </source>
</evidence>
<dbReference type="InterPro" id="IPR036602">
    <property type="entry name" value="tRNA_yW-synthesising-like_sf"/>
</dbReference>
<organism evidence="9 10">
    <name type="scientific">Pyrobaculum islandicum (strain DSM 4184 / JCM 9189 / GEO3)</name>
    <dbReference type="NCBI Taxonomy" id="384616"/>
    <lineage>
        <taxon>Archaea</taxon>
        <taxon>Thermoproteota</taxon>
        <taxon>Thermoprotei</taxon>
        <taxon>Thermoproteales</taxon>
        <taxon>Thermoproteaceae</taxon>
        <taxon>Pyrobaculum</taxon>
    </lineage>
</organism>
<dbReference type="EMBL" id="CP000504">
    <property type="protein sequence ID" value="ABL87486.1"/>
    <property type="molecule type" value="Genomic_DNA"/>
</dbReference>
<comment type="similarity">
    <text evidence="1 7">Belongs to the TYW3 family.</text>
</comment>
<dbReference type="GO" id="GO:0008175">
    <property type="term" value="F:tRNA methyltransferase activity"/>
    <property type="evidence" value="ECO:0007669"/>
    <property type="project" value="InterPro"/>
</dbReference>
<proteinExistence type="inferred from homology"/>
<dbReference type="InterPro" id="IPR022908">
    <property type="entry name" value="Taw3"/>
</dbReference>
<comment type="catalytic activity">
    <reaction evidence="7">
        <text>4-demethyl-7-[(3S)-3-amino-3-carboxypropyl]wyosine(37) in tRNA(Phe) + S-adenosyl-L-methionine = 7-[(3S)-3-amino-3-carboxypropyl]wyosine(37) in tRNA(Phe) + S-adenosyl-L-homocysteine + H(+)</text>
        <dbReference type="Rhea" id="RHEA:36635"/>
        <dbReference type="Rhea" id="RHEA-COMP:10378"/>
        <dbReference type="Rhea" id="RHEA-COMP:10379"/>
        <dbReference type="ChEBI" id="CHEBI:15378"/>
        <dbReference type="ChEBI" id="CHEBI:57856"/>
        <dbReference type="ChEBI" id="CHEBI:59789"/>
        <dbReference type="ChEBI" id="CHEBI:73543"/>
        <dbReference type="ChEBI" id="CHEBI:73550"/>
        <dbReference type="EC" id="2.1.1.282"/>
    </reaction>
</comment>
<dbReference type="InterPro" id="IPR003827">
    <property type="entry name" value="tRNA_yW-synthesising"/>
</dbReference>
<dbReference type="AlphaFoldDB" id="A1RRA4"/>
<dbReference type="HAMAP" id="MF_00266">
    <property type="entry name" value="TYW3_archaea"/>
    <property type="match status" value="1"/>
</dbReference>
<keyword evidence="5 7" id="KW-0819">tRNA processing</keyword>
<dbReference type="GO" id="GO:0031591">
    <property type="term" value="P:wybutosine biosynthetic process"/>
    <property type="evidence" value="ECO:0007669"/>
    <property type="project" value="InterPro"/>
</dbReference>
<dbReference type="HOGENOM" id="CLU_047426_2_1_2"/>
<evidence type="ECO:0000259" key="8">
    <source>
        <dbReference type="Pfam" id="PF02676"/>
    </source>
</evidence>
<dbReference type="eggNOG" id="arCOG04156">
    <property type="taxonomic scope" value="Archaea"/>
</dbReference>
<dbReference type="SUPFAM" id="SSF111278">
    <property type="entry name" value="SSo0622-like"/>
    <property type="match status" value="1"/>
</dbReference>
<evidence type="ECO:0000256" key="6">
    <source>
        <dbReference type="ARBA" id="ARBA00030554"/>
    </source>
</evidence>
<sequence length="217" mass="24207">MGVVDRKVFEARKRVFIERLEREALQERVDGDILPLLRLLNRHPAIYTTSSCSGRIMVAEAVRPSYSKGKGFRPVAKWHHPVPPDLVRAAADQVDNAWLMVRGAILHLAAVDAKTAYRLVEVGRETGHKHSGIIAINRGGIFVEILGEERLDVPLKRGGVYVSDLETAVDMANKTLVLAKLRLYWLAARLEAELFGLEAPESDEIRRAIRRAANCLG</sequence>
<dbReference type="STRING" id="384616.Pisl_0308"/>
<evidence type="ECO:0000256" key="3">
    <source>
        <dbReference type="ARBA" id="ARBA00022679"/>
    </source>
</evidence>
<dbReference type="PANTHER" id="PTHR48418:SF1">
    <property type="entry name" value="TRNA WYBUTOSINE-SYNTHESIZING PROTEIN 3"/>
    <property type="match status" value="1"/>
</dbReference>
<evidence type="ECO:0000256" key="4">
    <source>
        <dbReference type="ARBA" id="ARBA00022691"/>
    </source>
</evidence>
<feature type="domain" description="tRNA wybutosine-synthesizing protein" evidence="8">
    <location>
        <begin position="12"/>
        <end position="191"/>
    </location>
</feature>
<name>A1RRA4_PYRIL</name>
<dbReference type="Gene3D" id="3.30.1960.10">
    <property type="entry name" value="tRNA wybutosine-synthesizing-like"/>
    <property type="match status" value="1"/>
</dbReference>
<evidence type="ECO:0000313" key="10">
    <source>
        <dbReference type="Proteomes" id="UP000002595"/>
    </source>
</evidence>
<dbReference type="EC" id="2.1.1.282" evidence="7"/>
<dbReference type="OrthoDB" id="19299at2157"/>
<keyword evidence="4 7" id="KW-0949">S-adenosyl-L-methionine</keyword>
<dbReference type="KEGG" id="pis:Pisl_0308"/>
<gene>
    <name evidence="7" type="primary">taw3</name>
    <name evidence="9" type="ordered locus">Pisl_0308</name>
</gene>
<dbReference type="RefSeq" id="WP_011762063.1">
    <property type="nucleotide sequence ID" value="NC_008701.1"/>
</dbReference>
<protein>
    <recommendedName>
        <fullName evidence="6 7">tRNA(Phe) 7-((3-amino-3-carboxypropyl)-4-demethylwyosine(37)-N(4))-methyltransferase</fullName>
        <ecNumber evidence="7">2.1.1.282</ecNumber>
    </recommendedName>
    <alternativeName>
        <fullName evidence="7">tRNA wyosine derivatives biosynthesis protein Taw3</fullName>
    </alternativeName>
</protein>
<accession>A1RRA4</accession>
<comment type="function">
    <text evidence="7">S-adenosyl-L-methionine-dependent methyltransferase that acts as a component of the wyosine derivatives biosynthesis pathway. Probably methylates N-4 position of wybutosine-86 to produce wybutosine-72.</text>
</comment>
<evidence type="ECO:0000313" key="9">
    <source>
        <dbReference type="EMBL" id="ABL87486.1"/>
    </source>
</evidence>
<keyword evidence="3 7" id="KW-0808">Transferase</keyword>
<dbReference type="GO" id="GO:0030488">
    <property type="term" value="P:tRNA methylation"/>
    <property type="evidence" value="ECO:0007669"/>
    <property type="project" value="InterPro"/>
</dbReference>
<evidence type="ECO:0000256" key="2">
    <source>
        <dbReference type="ARBA" id="ARBA00022603"/>
    </source>
</evidence>
<dbReference type="PANTHER" id="PTHR48418">
    <property type="entry name" value="TRNA WYBUTOSINE-SYNTHESIZING PROTEIN 3"/>
    <property type="match status" value="1"/>
</dbReference>
<keyword evidence="2 7" id="KW-0489">Methyltransferase</keyword>
<keyword evidence="10" id="KW-1185">Reference proteome</keyword>
<dbReference type="Pfam" id="PF02676">
    <property type="entry name" value="TYW3"/>
    <property type="match status" value="1"/>
</dbReference>
<reference evidence="9" key="1">
    <citation type="submission" date="2006-12" db="EMBL/GenBank/DDBJ databases">
        <title>Complete sequence of Pyrobaculum islandicum DSM 4184.</title>
        <authorList>
            <person name="Copeland A."/>
            <person name="Lucas S."/>
            <person name="Lapidus A."/>
            <person name="Barry K."/>
            <person name="Detter J.C."/>
            <person name="Glavina del Rio T."/>
            <person name="Dalin E."/>
            <person name="Tice H."/>
            <person name="Pitluck S."/>
            <person name="Meincke L."/>
            <person name="Brettin T."/>
            <person name="Bruce D."/>
            <person name="Han C."/>
            <person name="Tapia R."/>
            <person name="Gilna P."/>
            <person name="Schmutz J."/>
            <person name="Larimer F."/>
            <person name="Land M."/>
            <person name="Hauser L."/>
            <person name="Kyrpides N."/>
            <person name="Mikhailova N."/>
            <person name="Cozen A.E."/>
            <person name="Fitz-Gibbon S.T."/>
            <person name="House C.H."/>
            <person name="Saltikov C."/>
            <person name="Lowe T."/>
            <person name="Richardson P."/>
        </authorList>
    </citation>
    <scope>NUCLEOTIDE SEQUENCE [LARGE SCALE GENOMIC DNA]</scope>
    <source>
        <strain evidence="9">DSM 4184</strain>
    </source>
</reference>
<dbReference type="GeneID" id="4618273"/>
<evidence type="ECO:0000256" key="5">
    <source>
        <dbReference type="ARBA" id="ARBA00022694"/>
    </source>
</evidence>